<evidence type="ECO:0000313" key="1">
    <source>
        <dbReference type="EMBL" id="KAK4004234.1"/>
    </source>
</evidence>
<comment type="caution">
    <text evidence="1">The sequence shown here is derived from an EMBL/GenBank/DDBJ whole genome shotgun (WGS) entry which is preliminary data.</text>
</comment>
<organism evidence="1 2">
    <name type="scientific">Daphnia magna</name>
    <dbReference type="NCBI Taxonomy" id="35525"/>
    <lineage>
        <taxon>Eukaryota</taxon>
        <taxon>Metazoa</taxon>
        <taxon>Ecdysozoa</taxon>
        <taxon>Arthropoda</taxon>
        <taxon>Crustacea</taxon>
        <taxon>Branchiopoda</taxon>
        <taxon>Diplostraca</taxon>
        <taxon>Cladocera</taxon>
        <taxon>Anomopoda</taxon>
        <taxon>Daphniidae</taxon>
        <taxon>Daphnia</taxon>
    </lineage>
</organism>
<keyword evidence="2" id="KW-1185">Reference proteome</keyword>
<gene>
    <name evidence="1" type="ORF">OUZ56_005976</name>
</gene>
<evidence type="ECO:0000313" key="2">
    <source>
        <dbReference type="Proteomes" id="UP001234178"/>
    </source>
</evidence>
<protein>
    <submittedName>
        <fullName evidence="1">Uncharacterized protein</fullName>
    </submittedName>
</protein>
<name>A0ABQ9YUB2_9CRUS</name>
<reference evidence="1 2" key="1">
    <citation type="journal article" date="2023" name="Nucleic Acids Res.">
        <title>The hologenome of Daphnia magna reveals possible DNA methylation and microbiome-mediated evolution of the host genome.</title>
        <authorList>
            <person name="Chaturvedi A."/>
            <person name="Li X."/>
            <person name="Dhandapani V."/>
            <person name="Marshall H."/>
            <person name="Kissane S."/>
            <person name="Cuenca-Cambronero M."/>
            <person name="Asole G."/>
            <person name="Calvet F."/>
            <person name="Ruiz-Romero M."/>
            <person name="Marangio P."/>
            <person name="Guigo R."/>
            <person name="Rago D."/>
            <person name="Mirbahai L."/>
            <person name="Eastwood N."/>
            <person name="Colbourne J.K."/>
            <person name="Zhou J."/>
            <person name="Mallon E."/>
            <person name="Orsini L."/>
        </authorList>
    </citation>
    <scope>NUCLEOTIDE SEQUENCE [LARGE SCALE GENOMIC DNA]</scope>
    <source>
        <strain evidence="1">LRV0_1</strain>
    </source>
</reference>
<sequence length="73" mass="7856">MKARSDILRMSDDTVKGGFGGSSTDVEIVSQSGFNKQDEKEAVGATSVFLVFMVVRSHLDGSEDEASRIVSNE</sequence>
<dbReference type="EMBL" id="JAOYFB010000001">
    <property type="protein sequence ID" value="KAK4004234.1"/>
    <property type="molecule type" value="Genomic_DNA"/>
</dbReference>
<dbReference type="Proteomes" id="UP001234178">
    <property type="component" value="Unassembled WGS sequence"/>
</dbReference>
<proteinExistence type="predicted"/>
<accession>A0ABQ9YUB2</accession>